<protein>
    <recommendedName>
        <fullName evidence="3">Lipoprotein</fullName>
    </recommendedName>
</protein>
<dbReference type="KEGG" id="cnc:CNE_1c09320"/>
<reference evidence="1 2" key="1">
    <citation type="journal article" date="2011" name="J. Bacteriol.">
        <title>Complete genome sequence of the type strain Cupriavidus necator N-1.</title>
        <authorList>
            <person name="Poehlein A."/>
            <person name="Kusian B."/>
            <person name="Friedrich B."/>
            <person name="Daniel R."/>
            <person name="Bowien B."/>
        </authorList>
    </citation>
    <scope>NUCLEOTIDE SEQUENCE [LARGE SCALE GENOMIC DNA]</scope>
    <source>
        <strain evidence="2">ATCC 43291 / DSM 13513 / CCUG 52238 / LMG 8453 / N-1</strain>
    </source>
</reference>
<sequence length="113" mass="12005">MKSYWIPRACLPVMLALAVASCGKEEGRSAAASDALPKACQEVEAAQRACTENMAAKLDKSGQAAAAQTLRDGLPGELESIRTRWAGVSDKDGLAQSCATVRDSFRDMPQCKD</sequence>
<evidence type="ECO:0008006" key="3">
    <source>
        <dbReference type="Google" id="ProtNLM"/>
    </source>
</evidence>
<gene>
    <name evidence="1" type="ordered locus">CNE_1c09320</name>
</gene>
<dbReference type="PROSITE" id="PS51257">
    <property type="entry name" value="PROKAR_LIPOPROTEIN"/>
    <property type="match status" value="1"/>
</dbReference>
<dbReference type="GeneID" id="34309148"/>
<organism evidence="1 2">
    <name type="scientific">Cupriavidus necator (strain ATCC 43291 / DSM 13513 / CCUG 52238 / LMG 8453 / N-1)</name>
    <name type="common">Ralstonia eutropha</name>
    <dbReference type="NCBI Taxonomy" id="1042878"/>
    <lineage>
        <taxon>Bacteria</taxon>
        <taxon>Pseudomonadati</taxon>
        <taxon>Pseudomonadota</taxon>
        <taxon>Betaproteobacteria</taxon>
        <taxon>Burkholderiales</taxon>
        <taxon>Burkholderiaceae</taxon>
        <taxon>Cupriavidus</taxon>
    </lineage>
</organism>
<dbReference type="RefSeq" id="WP_013955960.1">
    <property type="nucleotide sequence ID" value="NC_015726.1"/>
</dbReference>
<evidence type="ECO:0000313" key="1">
    <source>
        <dbReference type="EMBL" id="AEI76290.1"/>
    </source>
</evidence>
<proteinExistence type="predicted"/>
<evidence type="ECO:0000313" key="2">
    <source>
        <dbReference type="Proteomes" id="UP000006798"/>
    </source>
</evidence>
<dbReference type="EMBL" id="CP002877">
    <property type="protein sequence ID" value="AEI76290.1"/>
    <property type="molecule type" value="Genomic_DNA"/>
</dbReference>
<dbReference type="AlphaFoldDB" id="G0EZ25"/>
<name>G0EZ25_CUPNN</name>
<dbReference type="Proteomes" id="UP000006798">
    <property type="component" value="Chromosome 1"/>
</dbReference>
<dbReference type="HOGENOM" id="CLU_2131463_0_0_4"/>
<accession>G0EZ25</accession>